<evidence type="ECO:0000256" key="3">
    <source>
        <dbReference type="PROSITE-ProRule" id="PRU00176"/>
    </source>
</evidence>
<keyword evidence="1" id="KW-0677">Repeat</keyword>
<dbReference type="InterPro" id="IPR007201">
    <property type="entry name" value="Mei2-like_Rrm_C"/>
</dbReference>
<feature type="compositionally biased region" description="Pro residues" evidence="4">
    <location>
        <begin position="58"/>
        <end position="69"/>
    </location>
</feature>
<evidence type="ECO:0000256" key="2">
    <source>
        <dbReference type="ARBA" id="ARBA00022884"/>
    </source>
</evidence>
<evidence type="ECO:0000313" key="7">
    <source>
        <dbReference type="Proteomes" id="UP000826271"/>
    </source>
</evidence>
<accession>A0AAV6WAK5</accession>
<protein>
    <recommendedName>
        <fullName evidence="5">RRM domain-containing protein</fullName>
    </recommendedName>
</protein>
<dbReference type="InterPro" id="IPR012677">
    <property type="entry name" value="Nucleotide-bd_a/b_plait_sf"/>
</dbReference>
<name>A0AAV6WAK5_9LAMI</name>
<dbReference type="PANTHER" id="PTHR24012">
    <property type="entry name" value="RNA BINDING PROTEIN"/>
    <property type="match status" value="1"/>
</dbReference>
<dbReference type="SUPFAM" id="SSF54928">
    <property type="entry name" value="RNA-binding domain, RBD"/>
    <property type="match status" value="1"/>
</dbReference>
<feature type="domain" description="RRM" evidence="5">
    <location>
        <begin position="200"/>
        <end position="309"/>
    </location>
</feature>
<feature type="compositionally biased region" description="Pro residues" evidence="4">
    <location>
        <begin position="19"/>
        <end position="41"/>
    </location>
</feature>
<feature type="region of interest" description="Disordered" evidence="4">
    <location>
        <begin position="1"/>
        <end position="75"/>
    </location>
</feature>
<reference evidence="6" key="1">
    <citation type="submission" date="2019-10" db="EMBL/GenBank/DDBJ databases">
        <authorList>
            <person name="Zhang R."/>
            <person name="Pan Y."/>
            <person name="Wang J."/>
            <person name="Ma R."/>
            <person name="Yu S."/>
        </authorList>
    </citation>
    <scope>NUCLEOTIDE SEQUENCE</scope>
    <source>
        <strain evidence="6">LA-IB0</strain>
        <tissue evidence="6">Leaf</tissue>
    </source>
</reference>
<dbReference type="Proteomes" id="UP000826271">
    <property type="component" value="Unassembled WGS sequence"/>
</dbReference>
<keyword evidence="2 3" id="KW-0694">RNA-binding</keyword>
<organism evidence="6 7">
    <name type="scientific">Buddleja alternifolia</name>
    <dbReference type="NCBI Taxonomy" id="168488"/>
    <lineage>
        <taxon>Eukaryota</taxon>
        <taxon>Viridiplantae</taxon>
        <taxon>Streptophyta</taxon>
        <taxon>Embryophyta</taxon>
        <taxon>Tracheophyta</taxon>
        <taxon>Spermatophyta</taxon>
        <taxon>Magnoliopsida</taxon>
        <taxon>eudicotyledons</taxon>
        <taxon>Gunneridae</taxon>
        <taxon>Pentapetalae</taxon>
        <taxon>asterids</taxon>
        <taxon>lamiids</taxon>
        <taxon>Lamiales</taxon>
        <taxon>Scrophulariaceae</taxon>
        <taxon>Buddlejeae</taxon>
        <taxon>Buddleja</taxon>
    </lineage>
</organism>
<comment type="caution">
    <text evidence="6">The sequence shown here is derived from an EMBL/GenBank/DDBJ whole genome shotgun (WGS) entry which is preliminary data.</text>
</comment>
<evidence type="ECO:0000256" key="4">
    <source>
        <dbReference type="SAM" id="MobiDB-lite"/>
    </source>
</evidence>
<proteinExistence type="predicted"/>
<feature type="compositionally biased region" description="Low complexity" evidence="4">
    <location>
        <begin position="42"/>
        <end position="57"/>
    </location>
</feature>
<evidence type="ECO:0000256" key="1">
    <source>
        <dbReference type="ARBA" id="ARBA00022737"/>
    </source>
</evidence>
<dbReference type="EMBL" id="WHWC01000019">
    <property type="protein sequence ID" value="KAG8364367.1"/>
    <property type="molecule type" value="Genomic_DNA"/>
</dbReference>
<dbReference type="Gene3D" id="3.30.70.330">
    <property type="match status" value="1"/>
</dbReference>
<dbReference type="AlphaFoldDB" id="A0AAV6WAK5"/>
<dbReference type="InterPro" id="IPR000504">
    <property type="entry name" value="RRM_dom"/>
</dbReference>
<sequence length="365" mass="40996">MSPPTTTFPTLNPFAPEYNPIPPGVTPQPHAPPPFPFPPPSSAAFHQPFTNPSSFPLLQPPPPPPPPPNFSSTQIITCTPYNYTTNYYITPQNQSTATNPPPPPPQPETAAVSAWQPRRGCPGQGRGFRAGGRGRGNSCWSSSRDERNGLGFCNNLKNEMRTNNFNDKNSKFPSIWSMQKKGIKTHDKVVVHLKRDEDKTTVMIKNIPYDCPRKELINILDGFCSIENAKARNIEGTSQEGAEEHIISAYDFLYLPIDFRTKNSRGFAFVNFTNTRTVWKFFDAFHLQKWEVVEWDKWPKKIEIVCAKIQGKEALVNHFSQSTFECETDEFLPVSFNPPRDGSGQSVQLTVIGNRRAASRSGTRQ</sequence>
<evidence type="ECO:0000259" key="5">
    <source>
        <dbReference type="PROSITE" id="PS50102"/>
    </source>
</evidence>
<evidence type="ECO:0000313" key="6">
    <source>
        <dbReference type="EMBL" id="KAG8364367.1"/>
    </source>
</evidence>
<dbReference type="InterPro" id="IPR035979">
    <property type="entry name" value="RBD_domain_sf"/>
</dbReference>
<feature type="region of interest" description="Disordered" evidence="4">
    <location>
        <begin position="91"/>
        <end position="118"/>
    </location>
</feature>
<gene>
    <name evidence="6" type="ORF">BUALT_Bualt19G0121400</name>
</gene>
<dbReference type="Pfam" id="PF04059">
    <property type="entry name" value="RRM_2"/>
    <property type="match status" value="1"/>
</dbReference>
<feature type="compositionally biased region" description="Low complexity" evidence="4">
    <location>
        <begin position="1"/>
        <end position="16"/>
    </location>
</feature>
<feature type="compositionally biased region" description="Low complexity" evidence="4">
    <location>
        <begin position="108"/>
        <end position="118"/>
    </location>
</feature>
<dbReference type="GO" id="GO:0003723">
    <property type="term" value="F:RNA binding"/>
    <property type="evidence" value="ECO:0007669"/>
    <property type="project" value="UniProtKB-UniRule"/>
</dbReference>
<dbReference type="PROSITE" id="PS50102">
    <property type="entry name" value="RRM"/>
    <property type="match status" value="1"/>
</dbReference>
<keyword evidence="7" id="KW-1185">Reference proteome</keyword>